<dbReference type="SMART" id="SM00422">
    <property type="entry name" value="HTH_MERR"/>
    <property type="match status" value="1"/>
</dbReference>
<name>A0A7C3QUF3_9BACT</name>
<dbReference type="PROSITE" id="PS00552">
    <property type="entry name" value="HTH_MERR_1"/>
    <property type="match status" value="1"/>
</dbReference>
<protein>
    <submittedName>
        <fullName evidence="5">MerR family transcriptional regulator</fullName>
    </submittedName>
</protein>
<dbReference type="InterPro" id="IPR000551">
    <property type="entry name" value="MerR-type_HTH_dom"/>
</dbReference>
<evidence type="ECO:0000256" key="3">
    <source>
        <dbReference type="ARBA" id="ARBA00023163"/>
    </source>
</evidence>
<proteinExistence type="predicted"/>
<keyword evidence="2" id="KW-0238">DNA-binding</keyword>
<evidence type="ECO:0000256" key="1">
    <source>
        <dbReference type="ARBA" id="ARBA00023015"/>
    </source>
</evidence>
<dbReference type="Pfam" id="PF13411">
    <property type="entry name" value="MerR_1"/>
    <property type="match status" value="1"/>
</dbReference>
<organism evidence="5">
    <name type="scientific">Leptospirillum ferriphilum</name>
    <dbReference type="NCBI Taxonomy" id="178606"/>
    <lineage>
        <taxon>Bacteria</taxon>
        <taxon>Pseudomonadati</taxon>
        <taxon>Nitrospirota</taxon>
        <taxon>Nitrospiria</taxon>
        <taxon>Nitrospirales</taxon>
        <taxon>Nitrospiraceae</taxon>
        <taxon>Leptospirillum</taxon>
    </lineage>
</organism>
<comment type="caution">
    <text evidence="5">The sequence shown here is derived from an EMBL/GenBank/DDBJ whole genome shotgun (WGS) entry which is preliminary data.</text>
</comment>
<dbReference type="GO" id="GO:0003700">
    <property type="term" value="F:DNA-binding transcription factor activity"/>
    <property type="evidence" value="ECO:0007669"/>
    <property type="project" value="InterPro"/>
</dbReference>
<evidence type="ECO:0000313" key="5">
    <source>
        <dbReference type="EMBL" id="HFT93931.1"/>
    </source>
</evidence>
<dbReference type="AlphaFoldDB" id="A0A7C3QUF3"/>
<accession>A0A7C3QUF3</accession>
<dbReference type="EMBL" id="DTMM01000176">
    <property type="protein sequence ID" value="HFT93931.1"/>
    <property type="molecule type" value="Genomic_DNA"/>
</dbReference>
<reference evidence="5" key="1">
    <citation type="journal article" date="2020" name="mSystems">
        <title>Genome- and Community-Level Interaction Insights into Carbon Utilization and Element Cycling Functions of Hydrothermarchaeota in Hydrothermal Sediment.</title>
        <authorList>
            <person name="Zhou Z."/>
            <person name="Liu Y."/>
            <person name="Xu W."/>
            <person name="Pan J."/>
            <person name="Luo Z.H."/>
            <person name="Li M."/>
        </authorList>
    </citation>
    <scope>NUCLEOTIDE SEQUENCE [LARGE SCALE GENOMIC DNA]</scope>
    <source>
        <strain evidence="5">SpSt-902</strain>
    </source>
</reference>
<evidence type="ECO:0000259" key="4">
    <source>
        <dbReference type="PROSITE" id="PS50937"/>
    </source>
</evidence>
<feature type="domain" description="HTH merR-type" evidence="4">
    <location>
        <begin position="10"/>
        <end position="77"/>
    </location>
</feature>
<dbReference type="PROSITE" id="PS50937">
    <property type="entry name" value="HTH_MERR_2"/>
    <property type="match status" value="1"/>
</dbReference>
<dbReference type="Gene3D" id="1.10.1660.10">
    <property type="match status" value="1"/>
</dbReference>
<dbReference type="PRINTS" id="PR00040">
    <property type="entry name" value="HTHMERR"/>
</dbReference>
<gene>
    <name evidence="5" type="ORF">ENX03_08375</name>
</gene>
<dbReference type="PANTHER" id="PTHR30204">
    <property type="entry name" value="REDOX-CYCLING DRUG-SENSING TRANSCRIPTIONAL ACTIVATOR SOXR"/>
    <property type="match status" value="1"/>
</dbReference>
<dbReference type="SUPFAM" id="SSF46955">
    <property type="entry name" value="Putative DNA-binding domain"/>
    <property type="match status" value="1"/>
</dbReference>
<dbReference type="PANTHER" id="PTHR30204:SF94">
    <property type="entry name" value="HEAVY METAL-DEPENDENT TRANSCRIPTIONAL REGULATOR HI_0293-RELATED"/>
    <property type="match status" value="1"/>
</dbReference>
<evidence type="ECO:0000256" key="2">
    <source>
        <dbReference type="ARBA" id="ARBA00023125"/>
    </source>
</evidence>
<dbReference type="InterPro" id="IPR009061">
    <property type="entry name" value="DNA-bd_dom_put_sf"/>
</dbReference>
<keyword evidence="3" id="KW-0804">Transcription</keyword>
<keyword evidence="1" id="KW-0805">Transcription regulation</keyword>
<dbReference type="GO" id="GO:0003677">
    <property type="term" value="F:DNA binding"/>
    <property type="evidence" value="ECO:0007669"/>
    <property type="project" value="UniProtKB-KW"/>
</dbReference>
<sequence length="146" mass="16533">MFFGRTVLKTIGQIARELGISVHTIRFYEKIGLLSCPVRTRGGIRSFSDEEKSRLKFIRHAHEVGFELKEIRTLLDLRDHLPTLPPGQVKEHVSTMLRNKRDDVHRRMEKLGSMEQELSALLASCESLPDCSACPALNDFSTAQGL</sequence>
<dbReference type="InterPro" id="IPR047057">
    <property type="entry name" value="MerR_fam"/>
</dbReference>